<dbReference type="InterPro" id="IPR008840">
    <property type="entry name" value="Sipho_Gp157"/>
</dbReference>
<proteinExistence type="predicted"/>
<dbReference type="Pfam" id="PF05565">
    <property type="entry name" value="Sipho_Gp157"/>
    <property type="match status" value="1"/>
</dbReference>
<sequence>MNLYNLTGQFLNIQNMITDGVDPEVIQDTLEAVEEAIEQKALNTAYIIKSIEGNVETIKIEEKRLAARRRALENNAKNLHSFLEQSLKAAEMDEVKNETLTLKFRNNAPSLDIAEGAQIPQMYYKTAEPSLDRKQLLDAIKKGIQIEGVTTKRTKTLQIK</sequence>
<dbReference type="AlphaFoldDB" id="A0A9X6VFR5"/>
<comment type="caution">
    <text evidence="1">The sequence shown here is derived from an EMBL/GenBank/DDBJ whole genome shotgun (WGS) entry which is preliminary data.</text>
</comment>
<evidence type="ECO:0000313" key="2">
    <source>
        <dbReference type="Proteomes" id="UP000220397"/>
    </source>
</evidence>
<dbReference type="EMBL" id="NTUS01000005">
    <property type="protein sequence ID" value="PFB10342.1"/>
    <property type="molecule type" value="Genomic_DNA"/>
</dbReference>
<dbReference type="Proteomes" id="UP000220397">
    <property type="component" value="Unassembled WGS sequence"/>
</dbReference>
<evidence type="ECO:0000313" key="1">
    <source>
        <dbReference type="EMBL" id="PFB10342.1"/>
    </source>
</evidence>
<protein>
    <submittedName>
        <fullName evidence="1">ATPase</fullName>
    </submittedName>
</protein>
<accession>A0A9X6VFR5</accession>
<dbReference type="RefSeq" id="WP_097846256.1">
    <property type="nucleotide sequence ID" value="NZ_NTRM01000027.1"/>
</dbReference>
<name>A0A9X6VFR5_BACTU</name>
<organism evidence="1 2">
    <name type="scientific">Bacillus thuringiensis</name>
    <dbReference type="NCBI Taxonomy" id="1428"/>
    <lineage>
        <taxon>Bacteria</taxon>
        <taxon>Bacillati</taxon>
        <taxon>Bacillota</taxon>
        <taxon>Bacilli</taxon>
        <taxon>Bacillales</taxon>
        <taxon>Bacillaceae</taxon>
        <taxon>Bacillus</taxon>
        <taxon>Bacillus cereus group</taxon>
    </lineage>
</organism>
<reference evidence="1 2" key="1">
    <citation type="submission" date="2017-09" db="EMBL/GenBank/DDBJ databases">
        <title>Large-scale bioinformatics analysis of Bacillus genomes uncovers conserved roles of natural products in bacterial physiology.</title>
        <authorList>
            <consortium name="Agbiome Team Llc"/>
            <person name="Bleich R.M."/>
            <person name="Kirk G.J."/>
            <person name="Santa Maria K.C."/>
            <person name="Allen S.E."/>
            <person name="Farag S."/>
            <person name="Shank E.A."/>
            <person name="Bowers A."/>
        </authorList>
    </citation>
    <scope>NUCLEOTIDE SEQUENCE [LARGE SCALE GENOMIC DNA]</scope>
    <source>
        <strain evidence="1 2">AFS015413</strain>
    </source>
</reference>
<gene>
    <name evidence="1" type="ORF">CN398_00605</name>
</gene>